<sequence length="763" mass="88611">MSDVDVRKRVKVTWSDDLSHNSEEDRERERQAQLERELAEQPVKPVYEPDELQKLITYIMKMTTLYDLRDEDWNDDAKKGIEEWLTEPKALILCVYFKGDKLKASSDVPMSPVYDLTYFLRQPDYVFKAETFHDEIVFGTFVDSVEANLIQILELMYAPYFFAITTWPDSVKSEFCSQLHTFLAKLTDMYYKMLGLTVLYIPREGQQLSFEKASTNRELVKRLEGVVVYWTHQIKSCIEDQSSVASQKELLCPSDEYEFWVYRHENLNALAHQLQNPAVKHITKILVTTHSTFIHQFQSLCEEIMQKIKEATSNIEYLQVIKQPCAILECVVDPDEISNHIPTIINLFRFIWMESPYYNSETRITNLFKALSNQIIILCKNYIKLEELFDGQTKKALGEFTKCIDCCKKYREIYDLMAEAHSERNPGTWELDTGSIFNYIDSFVQRCFDMLDVCNCMIIFARIDELEVISKPMFGGAHGDQFEAKCDQIEHMFHDALDNVKAVANTILDVQAPSWYDDILQFRTVIKDIEIIIENLVETVFEGVNHVEEAVIALFSLHNYSKRKNLKRIFKRKTADDEVQEAKKETVTSRGTYVADLPSFAGRAALLRVRRNRLAYLKKVLTDASVWMMPCSNSEDVIMHVNRLMGAMDVAIRELWISWTHNLDEKCSAGLNKTLMRKSAENPGLLECNIDVNILELCKEASHWENLGLDIPLYAYQVYMKSKTVFYVYESVLAVVKGYNKILDSLSEEERQLFKPLILVKCS</sequence>
<gene>
    <name evidence="3" type="ORF">DCHRY22_LOCUS13050</name>
</gene>
<dbReference type="PANTHER" id="PTHR46532">
    <property type="entry name" value="MALE FERTILITY FACTOR KL5"/>
    <property type="match status" value="1"/>
</dbReference>
<name>A0A8J2VVB2_9NEOP</name>
<organism evidence="3 4">
    <name type="scientific">Danaus chrysippus</name>
    <name type="common">African queen</name>
    <dbReference type="NCBI Taxonomy" id="151541"/>
    <lineage>
        <taxon>Eukaryota</taxon>
        <taxon>Metazoa</taxon>
        <taxon>Ecdysozoa</taxon>
        <taxon>Arthropoda</taxon>
        <taxon>Hexapoda</taxon>
        <taxon>Insecta</taxon>
        <taxon>Pterygota</taxon>
        <taxon>Neoptera</taxon>
        <taxon>Endopterygota</taxon>
        <taxon>Lepidoptera</taxon>
        <taxon>Glossata</taxon>
        <taxon>Ditrysia</taxon>
        <taxon>Papilionoidea</taxon>
        <taxon>Nymphalidae</taxon>
        <taxon>Danainae</taxon>
        <taxon>Danaini</taxon>
        <taxon>Danaina</taxon>
        <taxon>Danaus</taxon>
        <taxon>Anosia</taxon>
    </lineage>
</organism>
<dbReference type="Proteomes" id="UP000789524">
    <property type="component" value="Unassembled WGS sequence"/>
</dbReference>
<dbReference type="GO" id="GO:0007018">
    <property type="term" value="P:microtubule-based movement"/>
    <property type="evidence" value="ECO:0007669"/>
    <property type="project" value="InterPro"/>
</dbReference>
<comment type="caution">
    <text evidence="3">The sequence shown here is derived from an EMBL/GenBank/DDBJ whole genome shotgun (WGS) entry which is preliminary data.</text>
</comment>
<evidence type="ECO:0000259" key="2">
    <source>
        <dbReference type="Pfam" id="PF08385"/>
    </source>
</evidence>
<evidence type="ECO:0000256" key="1">
    <source>
        <dbReference type="SAM" id="MobiDB-lite"/>
    </source>
</evidence>
<dbReference type="AlphaFoldDB" id="A0A8J2VVB2"/>
<dbReference type="GO" id="GO:0045505">
    <property type="term" value="F:dynein intermediate chain binding"/>
    <property type="evidence" value="ECO:0007669"/>
    <property type="project" value="InterPro"/>
</dbReference>
<protein>
    <submittedName>
        <fullName evidence="3">(African queen) hypothetical protein</fullName>
    </submittedName>
</protein>
<dbReference type="OrthoDB" id="10251809at2759"/>
<evidence type="ECO:0000313" key="4">
    <source>
        <dbReference type="Proteomes" id="UP000789524"/>
    </source>
</evidence>
<dbReference type="Pfam" id="PF08385">
    <property type="entry name" value="DHC_N1"/>
    <property type="match status" value="1"/>
</dbReference>
<dbReference type="GO" id="GO:0005858">
    <property type="term" value="C:axonemal dynein complex"/>
    <property type="evidence" value="ECO:0007669"/>
    <property type="project" value="TreeGrafter"/>
</dbReference>
<dbReference type="InterPro" id="IPR026983">
    <property type="entry name" value="DHC"/>
</dbReference>
<dbReference type="InterPro" id="IPR013594">
    <property type="entry name" value="Dynein_heavy_tail"/>
</dbReference>
<evidence type="ECO:0000313" key="3">
    <source>
        <dbReference type="EMBL" id="CAG9579059.1"/>
    </source>
</evidence>
<dbReference type="GO" id="GO:0051959">
    <property type="term" value="F:dynein light intermediate chain binding"/>
    <property type="evidence" value="ECO:0007669"/>
    <property type="project" value="InterPro"/>
</dbReference>
<feature type="region of interest" description="Disordered" evidence="1">
    <location>
        <begin position="17"/>
        <end position="37"/>
    </location>
</feature>
<reference evidence="3" key="1">
    <citation type="submission" date="2021-09" db="EMBL/GenBank/DDBJ databases">
        <authorList>
            <person name="Martin H S."/>
        </authorList>
    </citation>
    <scope>NUCLEOTIDE SEQUENCE</scope>
</reference>
<keyword evidence="4" id="KW-1185">Reference proteome</keyword>
<accession>A0A8J2VVB2</accession>
<dbReference type="EMBL" id="CAKASE010000078">
    <property type="protein sequence ID" value="CAG9579059.1"/>
    <property type="molecule type" value="Genomic_DNA"/>
</dbReference>
<dbReference type="PANTHER" id="PTHR46532:SF11">
    <property type="entry name" value="DYNEIN AXONEMAL HEAVY CHAIN 12"/>
    <property type="match status" value="1"/>
</dbReference>
<feature type="domain" description="Dynein heavy chain tail" evidence="2">
    <location>
        <begin position="220"/>
        <end position="757"/>
    </location>
</feature>
<proteinExistence type="predicted"/>